<dbReference type="PANTHER" id="PTHR11439">
    <property type="entry name" value="GAG-POL-RELATED RETROTRANSPOSON"/>
    <property type="match status" value="1"/>
</dbReference>
<protein>
    <submittedName>
        <fullName evidence="3">Reverse transcriptase</fullName>
    </submittedName>
</protein>
<sequence length="873" mass="98703">MAKLLQNIQKLSIYRTGVVSQSYAPPSDQKMLHASLMSGAWAHALLSFHLTAQPIPFYALSDVQLSNPFDHPHPHAPAMSFRYNEINQPQNRSDIEAGESSTHSKPTELSMYSKNLVTSFPNLPSNYVTGSLGSSTGSFSGLNPKFDIVCGRTLGQRPLPSLMEVCFEVRLEDDTSCSSFSRVSLLSSYFSTSEQDYILFTLNGGVVVWRSIKQGCVADSTMEAEYIAACEAAKEAWGSSQFKEPRSHKRGKHIERKYHLIREIVQRGDVIVTKIASENNIADPFTKTLTAKVFEGHIESLGLRDMYIRDCPLICTGESGQIADSIWLSFWGQDRVGRWKHITQDGIHSFPPLGRRHTTATAARRIVELQPSRADHSRVSKSFTWSLVASSAQIHRPPERFHQLPYEFSRVAQPLAQPRRPSKSAKPNRARASATRVAHAHPTRPEQPCPHLRPKTRPARPRFLHCVKPIRPAPFSVSQSRAAPAPTQLSSRMRESPVRAVFCFLVELPSRFALGLRCWESVTLQLGLIEQISRHDSSDSTGSSQPDCLSVSSGYATDQFVLGVPLGHQRPDFVRTGSHVARVRKRASSWARAEVRVRASWRATRSDHEPCTNNTMSENDRSDVVVFENMEEKNRGDENEFRVFTASLDSTIISKNIYTALEYPEWKNAVMKEMKALEKNRTWEIYALPKGHKIVGCKWVFSLKYKADGTLDRHKARLTSYQLDVKNAFLNEDLVEEVYMSPPLGFEAQFGQQVCKLQKSLYGLKQSPRAWFDRFTTFIKSQGQFMQAPYEKHMEAVNRILRYLKSTHDKGLMFRKTNRKTIEAYTDSDWAGSVIDRKSTSGYCTFVWGNHVTWRSKNQSVVARSSVEANTEL</sequence>
<keyword evidence="3" id="KW-0808">Transferase</keyword>
<organism evidence="3 4">
    <name type="scientific">Cucumis melo var. makuwa</name>
    <name type="common">Oriental melon</name>
    <dbReference type="NCBI Taxonomy" id="1194695"/>
    <lineage>
        <taxon>Eukaryota</taxon>
        <taxon>Viridiplantae</taxon>
        <taxon>Streptophyta</taxon>
        <taxon>Embryophyta</taxon>
        <taxon>Tracheophyta</taxon>
        <taxon>Spermatophyta</taxon>
        <taxon>Magnoliopsida</taxon>
        <taxon>eudicotyledons</taxon>
        <taxon>Gunneridae</taxon>
        <taxon>Pentapetalae</taxon>
        <taxon>rosids</taxon>
        <taxon>fabids</taxon>
        <taxon>Cucurbitales</taxon>
        <taxon>Cucurbitaceae</taxon>
        <taxon>Benincaseae</taxon>
        <taxon>Cucumis</taxon>
    </lineage>
</organism>
<dbReference type="Pfam" id="PF07727">
    <property type="entry name" value="RVT_2"/>
    <property type="match status" value="1"/>
</dbReference>
<dbReference type="AlphaFoldDB" id="A0A5D3CBX3"/>
<name>A0A5D3CBX3_CUCMM</name>
<feature type="domain" description="Reverse transcriptase Ty1/copia-type" evidence="2">
    <location>
        <begin position="721"/>
        <end position="792"/>
    </location>
</feature>
<evidence type="ECO:0000313" key="4">
    <source>
        <dbReference type="Proteomes" id="UP000321947"/>
    </source>
</evidence>
<evidence type="ECO:0000313" key="3">
    <source>
        <dbReference type="EMBL" id="TYK08698.1"/>
    </source>
</evidence>
<evidence type="ECO:0000259" key="2">
    <source>
        <dbReference type="Pfam" id="PF07727"/>
    </source>
</evidence>
<dbReference type="EMBL" id="SSTD01012495">
    <property type="protein sequence ID" value="TYK08698.1"/>
    <property type="molecule type" value="Genomic_DNA"/>
</dbReference>
<dbReference type="Proteomes" id="UP000321947">
    <property type="component" value="Unassembled WGS sequence"/>
</dbReference>
<dbReference type="PANTHER" id="PTHR11439:SF440">
    <property type="entry name" value="INTEGRASE CATALYTIC DOMAIN-CONTAINING PROTEIN"/>
    <property type="match status" value="1"/>
</dbReference>
<dbReference type="InterPro" id="IPR013103">
    <property type="entry name" value="RVT_2"/>
</dbReference>
<evidence type="ECO:0000256" key="1">
    <source>
        <dbReference type="SAM" id="MobiDB-lite"/>
    </source>
</evidence>
<dbReference type="GO" id="GO:0003964">
    <property type="term" value="F:RNA-directed DNA polymerase activity"/>
    <property type="evidence" value="ECO:0007669"/>
    <property type="project" value="UniProtKB-KW"/>
</dbReference>
<keyword evidence="3" id="KW-0548">Nucleotidyltransferase</keyword>
<gene>
    <name evidence="3" type="ORF">E5676_scaffold118G00530</name>
</gene>
<dbReference type="CDD" id="cd09272">
    <property type="entry name" value="RNase_HI_RT_Ty1"/>
    <property type="match status" value="2"/>
</dbReference>
<comment type="caution">
    <text evidence="3">The sequence shown here is derived from an EMBL/GenBank/DDBJ whole genome shotgun (WGS) entry which is preliminary data.</text>
</comment>
<keyword evidence="3" id="KW-0695">RNA-directed DNA polymerase</keyword>
<feature type="compositionally biased region" description="Basic residues" evidence="1">
    <location>
        <begin position="420"/>
        <end position="429"/>
    </location>
</feature>
<feature type="region of interest" description="Disordered" evidence="1">
    <location>
        <begin position="412"/>
        <end position="457"/>
    </location>
</feature>
<reference evidence="3 4" key="1">
    <citation type="submission" date="2019-08" db="EMBL/GenBank/DDBJ databases">
        <title>Draft genome sequences of two oriental melons (Cucumis melo L. var makuwa).</title>
        <authorList>
            <person name="Kwon S.-Y."/>
        </authorList>
    </citation>
    <scope>NUCLEOTIDE SEQUENCE [LARGE SCALE GENOMIC DNA]</scope>
    <source>
        <strain evidence="4">cv. Chang Bougi</strain>
        <tissue evidence="3">Leaf</tissue>
    </source>
</reference>
<accession>A0A5D3CBX3</accession>
<proteinExistence type="predicted"/>